<proteinExistence type="predicted"/>
<dbReference type="AlphaFoldDB" id="A0A225W8F7"/>
<keyword evidence="2" id="KW-1185">Reference proteome</keyword>
<organism evidence="1 2">
    <name type="scientific">Phytophthora megakarya</name>
    <dbReference type="NCBI Taxonomy" id="4795"/>
    <lineage>
        <taxon>Eukaryota</taxon>
        <taxon>Sar</taxon>
        <taxon>Stramenopiles</taxon>
        <taxon>Oomycota</taxon>
        <taxon>Peronosporomycetes</taxon>
        <taxon>Peronosporales</taxon>
        <taxon>Peronosporaceae</taxon>
        <taxon>Phytophthora</taxon>
    </lineage>
</organism>
<reference evidence="2" key="1">
    <citation type="submission" date="2017-03" db="EMBL/GenBank/DDBJ databases">
        <title>Phytopthora megakarya and P. palmivora, two closely related causual agents of cacao black pod achieved similar genome size and gene model numbers by different mechanisms.</title>
        <authorList>
            <person name="Ali S."/>
            <person name="Shao J."/>
            <person name="Larry D.J."/>
            <person name="Kronmiller B."/>
            <person name="Shen D."/>
            <person name="Strem M.D."/>
            <person name="Melnick R.L."/>
            <person name="Guiltinan M.J."/>
            <person name="Tyler B.M."/>
            <person name="Meinhardt L.W."/>
            <person name="Bailey B.A."/>
        </authorList>
    </citation>
    <scope>NUCLEOTIDE SEQUENCE [LARGE SCALE GENOMIC DNA]</scope>
    <source>
        <strain evidence="2">zdho120</strain>
    </source>
</reference>
<dbReference type="EMBL" id="NBNE01001619">
    <property type="protein sequence ID" value="OWZ13287.1"/>
    <property type="molecule type" value="Genomic_DNA"/>
</dbReference>
<evidence type="ECO:0000313" key="1">
    <source>
        <dbReference type="EMBL" id="OWZ13287.1"/>
    </source>
</evidence>
<accession>A0A225W8F7</accession>
<dbReference type="OrthoDB" id="250329at2759"/>
<comment type="caution">
    <text evidence="1">The sequence shown here is derived from an EMBL/GenBank/DDBJ whole genome shotgun (WGS) entry which is preliminary data.</text>
</comment>
<protein>
    <submittedName>
        <fullName evidence="1">Mitochondrial Carrier (MC) protein</fullName>
    </submittedName>
</protein>
<dbReference type="Proteomes" id="UP000198211">
    <property type="component" value="Unassembled WGS sequence"/>
</dbReference>
<name>A0A225W8F7_9STRA</name>
<gene>
    <name evidence="1" type="ORF">PHMEG_00013416</name>
</gene>
<evidence type="ECO:0000313" key="2">
    <source>
        <dbReference type="Proteomes" id="UP000198211"/>
    </source>
</evidence>
<sequence>MYPDNPDASDRETAVSCSRRKYTGIGASAANVLTGHLRLGEPLYFNLMKTWEIDPFWKQVIVKFVGASAGIMTGSLTNTVGVV</sequence>